<evidence type="ECO:0000313" key="2">
    <source>
        <dbReference type="Proteomes" id="UP000321250"/>
    </source>
</evidence>
<protein>
    <submittedName>
        <fullName evidence="1">Uncharacterized protein</fullName>
    </submittedName>
</protein>
<dbReference type="RefSeq" id="WP_147082492.1">
    <property type="nucleotide sequence ID" value="NZ_VOQR01000001.1"/>
</dbReference>
<dbReference type="OrthoDB" id="7440770at2"/>
<accession>A0A5C6UGG6</accession>
<keyword evidence="2" id="KW-1185">Reference proteome</keyword>
<gene>
    <name evidence="1" type="ORF">FSB78_10485</name>
</gene>
<dbReference type="Proteomes" id="UP000321250">
    <property type="component" value="Unassembled WGS sequence"/>
</dbReference>
<dbReference type="EMBL" id="VOQR01000001">
    <property type="protein sequence ID" value="TXC71321.1"/>
    <property type="molecule type" value="Genomic_DNA"/>
</dbReference>
<reference evidence="1 2" key="1">
    <citation type="journal article" date="2013" name="Antonie Van Leeuwenhoek">
        <title>Sphingomonas ginsenosidivorax sp. nov., with the ability to transform ginsenosides.</title>
        <authorList>
            <person name="Jin X.F."/>
            <person name="Kim J.K."/>
            <person name="Liu Q.M."/>
            <person name="Kang M.S."/>
            <person name="He D."/>
            <person name="Jin F.X."/>
            <person name="Kim S.C."/>
            <person name="Im W.T."/>
        </authorList>
    </citation>
    <scope>NUCLEOTIDE SEQUENCE [LARGE SCALE GENOMIC DNA]</scope>
    <source>
        <strain evidence="1 2">KHI67</strain>
    </source>
</reference>
<sequence>MTVADLTSYHSFAARERRIAALIECRLATLRSGDFPRFAGATASMLKECTEDADYVIEIALRVTMLADLFPTIGDHQVAGNESRVANRVCDYAMRASYVAADLAPRFQSMAKSAQLLVENGERRGLPVKLVSVHLAQFGFWEQPDDAQFVVTIETLGQNLRSRHMPMTTGSEEALGRLFVTAMETLERRAVARARLDDANADGTIDLLSLNAIARVGNAMAILQTMMTRNDLTLGNDFELCWEEGAIYSIADGTDRVAWTGSILTVSDYVLPETTCINAIGRPVTDVIAHPALDERILVGTVTSHEGEGANFVIACLEIPDLYFNVESGQIWSA</sequence>
<proteinExistence type="predicted"/>
<dbReference type="AlphaFoldDB" id="A0A5C6UGG6"/>
<comment type="caution">
    <text evidence="1">The sequence shown here is derived from an EMBL/GenBank/DDBJ whole genome shotgun (WGS) entry which is preliminary data.</text>
</comment>
<evidence type="ECO:0000313" key="1">
    <source>
        <dbReference type="EMBL" id="TXC71321.1"/>
    </source>
</evidence>
<organism evidence="1 2">
    <name type="scientific">Sphingomonas ginsenosidivorax</name>
    <dbReference type="NCBI Taxonomy" id="862135"/>
    <lineage>
        <taxon>Bacteria</taxon>
        <taxon>Pseudomonadati</taxon>
        <taxon>Pseudomonadota</taxon>
        <taxon>Alphaproteobacteria</taxon>
        <taxon>Sphingomonadales</taxon>
        <taxon>Sphingomonadaceae</taxon>
        <taxon>Sphingomonas</taxon>
    </lineage>
</organism>
<name>A0A5C6UGG6_9SPHN</name>